<evidence type="ECO:0000313" key="1">
    <source>
        <dbReference type="EMBL" id="RIA86640.1"/>
    </source>
</evidence>
<keyword evidence="2" id="KW-1185">Reference proteome</keyword>
<sequence>MAESLIMLILIHQDYYPKYPLFLWEHGTEALEYIFGISRQIIANFNFYEFYKIQKRVMYRDKISHDRLIDTSRDRTSVGYVFEIDGTSLSHEIIECLRTWPSEDDIKEVIHIGYNEAIELANYLKINNRTIPSIQQLVACVEFSCDDIEIIGDTKIVNDESDQNQNLNEQDELQTETEDIGTAAFEIIQLLLDESNDNKVDENEMTNFLTTNFPNLHYILNQKPIP</sequence>
<name>A0A397SKB6_9GLOM</name>
<dbReference type="STRING" id="658196.A0A397SKB6"/>
<dbReference type="Proteomes" id="UP000265703">
    <property type="component" value="Unassembled WGS sequence"/>
</dbReference>
<dbReference type="EMBL" id="QKYT01000353">
    <property type="protein sequence ID" value="RIA86640.1"/>
    <property type="molecule type" value="Genomic_DNA"/>
</dbReference>
<evidence type="ECO:0000313" key="2">
    <source>
        <dbReference type="Proteomes" id="UP000265703"/>
    </source>
</evidence>
<dbReference type="AlphaFoldDB" id="A0A397SKB6"/>
<dbReference type="InterPro" id="IPR018247">
    <property type="entry name" value="EF_Hand_1_Ca_BS"/>
</dbReference>
<dbReference type="OrthoDB" id="2432937at2759"/>
<reference evidence="1 2" key="1">
    <citation type="submission" date="2018-06" db="EMBL/GenBank/DDBJ databases">
        <title>Comparative genomics reveals the genomic features of Rhizophagus irregularis, R. cerebriforme, R. diaphanum and Gigaspora rosea, and their symbiotic lifestyle signature.</title>
        <authorList>
            <person name="Morin E."/>
            <person name="San Clemente H."/>
            <person name="Chen E.C.H."/>
            <person name="De La Providencia I."/>
            <person name="Hainaut M."/>
            <person name="Kuo A."/>
            <person name="Kohler A."/>
            <person name="Murat C."/>
            <person name="Tang N."/>
            <person name="Roy S."/>
            <person name="Loubradou J."/>
            <person name="Henrissat B."/>
            <person name="Grigoriev I.V."/>
            <person name="Corradi N."/>
            <person name="Roux C."/>
            <person name="Martin F.M."/>
        </authorList>
    </citation>
    <scope>NUCLEOTIDE SEQUENCE [LARGE SCALE GENOMIC DNA]</scope>
    <source>
        <strain evidence="1 2">DAOM 227022</strain>
    </source>
</reference>
<gene>
    <name evidence="1" type="ORF">C1645_829007</name>
</gene>
<dbReference type="PROSITE" id="PS00018">
    <property type="entry name" value="EF_HAND_1"/>
    <property type="match status" value="1"/>
</dbReference>
<protein>
    <submittedName>
        <fullName evidence="1">Uncharacterized protein</fullName>
    </submittedName>
</protein>
<accession>A0A397SKB6</accession>
<comment type="caution">
    <text evidence="1">The sequence shown here is derived from an EMBL/GenBank/DDBJ whole genome shotgun (WGS) entry which is preliminary data.</text>
</comment>
<proteinExistence type="predicted"/>
<organism evidence="1 2">
    <name type="scientific">Glomus cerebriforme</name>
    <dbReference type="NCBI Taxonomy" id="658196"/>
    <lineage>
        <taxon>Eukaryota</taxon>
        <taxon>Fungi</taxon>
        <taxon>Fungi incertae sedis</taxon>
        <taxon>Mucoromycota</taxon>
        <taxon>Glomeromycotina</taxon>
        <taxon>Glomeromycetes</taxon>
        <taxon>Glomerales</taxon>
        <taxon>Glomeraceae</taxon>
        <taxon>Glomus</taxon>
    </lineage>
</organism>